<dbReference type="Pfam" id="PF17884">
    <property type="entry name" value="DUF5591"/>
    <property type="match status" value="1"/>
</dbReference>
<dbReference type="GO" id="GO:0008033">
    <property type="term" value="P:tRNA processing"/>
    <property type="evidence" value="ECO:0007669"/>
    <property type="project" value="UniProtKB-KW"/>
</dbReference>
<organism evidence="3 4">
    <name type="scientific">Vibrio phage nt-1</name>
    <dbReference type="NCBI Taxonomy" id="115992"/>
    <lineage>
        <taxon>Viruses</taxon>
        <taxon>Duplodnaviria</taxon>
        <taxon>Heunggongvirae</taxon>
        <taxon>Uroviricota</taxon>
        <taxon>Caudoviricetes</taxon>
        <taxon>Pantevenvirales</taxon>
        <taxon>Straboviridae</taxon>
        <taxon>Mylasvirus</taxon>
        <taxon>Mylasvirus persius</taxon>
    </lineage>
</organism>
<gene>
    <name evidence="3" type="ORF">VPFG_00169</name>
</gene>
<dbReference type="SUPFAM" id="SSF52141">
    <property type="entry name" value="Uracil-DNA glycosylase-like"/>
    <property type="match status" value="1"/>
</dbReference>
<feature type="domain" description="DUF5591" evidence="2">
    <location>
        <begin position="45"/>
        <end position="165"/>
    </location>
</feature>
<keyword evidence="4" id="KW-1185">Reference proteome</keyword>
<name>R9TEI9_9CAUD</name>
<sequence>MNSVQDKSVLMGDELLFSESEWVPFDTMNTEKKILSNPIFDEGLNRIIKQYTPKTDTAFISLCTTTRPYENSRKWKTFMETFGSSADLIVISNGGVIPQQFWHSYPYLNYDGDPKVNPQTELYCEICEERVYRFFSQVKFKNIVANFKHVQRNTEAIKSALKRLKDDGHIENYVVLPTVEQYEELQSRGFPKGKVFPDVDDKILEHLRSAVHSYSPPKENSLANFF</sequence>
<dbReference type="Gene3D" id="3.40.50.10630">
    <property type="entry name" value="Uracil-DNA glycosylase-like"/>
    <property type="match status" value="1"/>
</dbReference>
<dbReference type="Proteomes" id="UP000201461">
    <property type="component" value="Segment"/>
</dbReference>
<evidence type="ECO:0000313" key="3">
    <source>
        <dbReference type="EMBL" id="AGN30171.1"/>
    </source>
</evidence>
<evidence type="ECO:0000313" key="4">
    <source>
        <dbReference type="Proteomes" id="UP000201461"/>
    </source>
</evidence>
<evidence type="ECO:0000259" key="2">
    <source>
        <dbReference type="Pfam" id="PF17884"/>
    </source>
</evidence>
<evidence type="ECO:0000256" key="1">
    <source>
        <dbReference type="ARBA" id="ARBA00022694"/>
    </source>
</evidence>
<dbReference type="GeneID" id="15926622"/>
<dbReference type="KEGG" id="vg:15926622"/>
<accession>R9TEI9</accession>
<dbReference type="InterPro" id="IPR040777">
    <property type="entry name" value="DUF5591"/>
</dbReference>
<dbReference type="InterPro" id="IPR036895">
    <property type="entry name" value="Uracil-DNA_glycosylase-like_sf"/>
</dbReference>
<dbReference type="RefSeq" id="YP_008125320.1">
    <property type="nucleotide sequence ID" value="NC_021529.2"/>
</dbReference>
<keyword evidence="1" id="KW-0819">tRNA processing</keyword>
<proteinExistence type="predicted"/>
<reference evidence="3 4" key="1">
    <citation type="journal article" date="2014" name="Genome Biol. Evol.">
        <title>Composite Conserved Promoter-Terminator Motifs (PeSLs) that Mediate Modular Shuffling in the Diverse T4-Like Myoviruses.</title>
        <authorList>
            <person name="Comeau A.M."/>
            <person name="Arbiol C."/>
            <person name="Krisch H.M."/>
        </authorList>
    </citation>
    <scope>NUCLEOTIDE SEQUENCE [LARGE SCALE GENOMIC DNA]</scope>
</reference>
<dbReference type="EMBL" id="HQ317393">
    <property type="protein sequence ID" value="AGN30171.1"/>
    <property type="molecule type" value="Genomic_DNA"/>
</dbReference>
<protein>
    <recommendedName>
        <fullName evidence="2">DUF5591 domain-containing protein</fullName>
    </recommendedName>
</protein>